<dbReference type="EMBL" id="KZ819791">
    <property type="protein sequence ID" value="PWN52191.1"/>
    <property type="molecule type" value="Genomic_DNA"/>
</dbReference>
<gene>
    <name evidence="1" type="ORF">IE53DRAFT_385385</name>
</gene>
<evidence type="ECO:0000313" key="2">
    <source>
        <dbReference type="Proteomes" id="UP000245626"/>
    </source>
</evidence>
<accession>A0ACD0P2E3</accession>
<sequence length="883" mass="99689">MPPKKLSSLPTKERTLFGRLIQEYESKKHKQGLKTADAILKKFPDHGETLCMKGLLLASVNRREEGIELAKKGVRFDLTSFICWHALGILNRMDKNYEEAIKCYGQALRIEGGGNLNLLRESAFMHLQLRDYPPLVDKRLTLLKMQPHVRSNWVGLAVAHHLAGNHEEAARVLTGYQDVMRDIPKRNYEHSEILLYHASILQEMNEHVKAEQFLEANKARILDTKAYSEILAQSLAKQGKVEEAEKIWRGLIDRNPECKAYFVGLLSVRGIDLESRSDPGKSDEALALFAEIQEKHPRSTAAKRLSLVFARGEEFHKLASAYLRNGLTKGIPSIYSDLKSLYQDDAKREAIEVIAESLRSEWSPKVEEGTDATDPPSSYMWCLYYLAQHYSQQPGKVERALQYINSAISHSPTQPELHMIKARVLKRGGDLQGASFAMSDARLLDGQDRYLNSKAAKYLLRIDEVEEAVKTVGLFTKPDAPDPVSDLNEMQALWYLVEEAESHVRKGETGLALKRLHQVDRVFQEVYDDQLDFHSYCLRKMTMRAYVSTIRFEDDLRSHPQYLRAALDLIRIHLDLFDRPSSSVDGEGDKGGKNGEAAALSEEEKKKLAKKAKKAELRAAAASATGGDKKKSNAADAKASGNNDEEEVPPPLEDKDPMGEELLKKTEADPLGEAEKFLGVLMRMAGRRVETWTAAFEVWYRRNNWVGCLSALNRVKALSADHPDLNEMIVRIKRVDLSNLSQPAKSVVEKGLKGLVEPEEKSLEVVAVEGMQRSPASAEHVLGSAKALFTLRGAEAKRDVLELVLGLTREEVGCSLKTLIKAREFLKNKVKAAEEEIQRFDQEGSKVFPLADVFKRHEELKEYRRVKLEERDGWNVGREEEQE</sequence>
<keyword evidence="2" id="KW-1185">Reference proteome</keyword>
<dbReference type="Proteomes" id="UP000245626">
    <property type="component" value="Unassembled WGS sequence"/>
</dbReference>
<protein>
    <submittedName>
        <fullName evidence="1">N-terminal acetyltransferase A, auxiliary subunit</fullName>
    </submittedName>
</protein>
<name>A0ACD0P2E3_9BASI</name>
<organism evidence="1 2">
    <name type="scientific">Violaceomyces palustris</name>
    <dbReference type="NCBI Taxonomy" id="1673888"/>
    <lineage>
        <taxon>Eukaryota</taxon>
        <taxon>Fungi</taxon>
        <taxon>Dikarya</taxon>
        <taxon>Basidiomycota</taxon>
        <taxon>Ustilaginomycotina</taxon>
        <taxon>Ustilaginomycetes</taxon>
        <taxon>Violaceomycetales</taxon>
        <taxon>Violaceomycetaceae</taxon>
        <taxon>Violaceomyces</taxon>
    </lineage>
</organism>
<reference evidence="1 2" key="1">
    <citation type="journal article" date="2018" name="Mol. Biol. Evol.">
        <title>Broad Genomic Sampling Reveals a Smut Pathogenic Ancestry of the Fungal Clade Ustilaginomycotina.</title>
        <authorList>
            <person name="Kijpornyongpan T."/>
            <person name="Mondo S.J."/>
            <person name="Barry K."/>
            <person name="Sandor L."/>
            <person name="Lee J."/>
            <person name="Lipzen A."/>
            <person name="Pangilinan J."/>
            <person name="LaButti K."/>
            <person name="Hainaut M."/>
            <person name="Henrissat B."/>
            <person name="Grigoriev I.V."/>
            <person name="Spatafora J.W."/>
            <person name="Aime M.C."/>
        </authorList>
    </citation>
    <scope>NUCLEOTIDE SEQUENCE [LARGE SCALE GENOMIC DNA]</scope>
    <source>
        <strain evidence="1 2">SA 807</strain>
    </source>
</reference>
<proteinExistence type="predicted"/>
<evidence type="ECO:0000313" key="1">
    <source>
        <dbReference type="EMBL" id="PWN52191.1"/>
    </source>
</evidence>